<organism evidence="1">
    <name type="scientific">Fopius arisanus</name>
    <dbReference type="NCBI Taxonomy" id="64838"/>
    <lineage>
        <taxon>Eukaryota</taxon>
        <taxon>Metazoa</taxon>
        <taxon>Ecdysozoa</taxon>
        <taxon>Arthropoda</taxon>
        <taxon>Hexapoda</taxon>
        <taxon>Insecta</taxon>
        <taxon>Pterygota</taxon>
        <taxon>Neoptera</taxon>
        <taxon>Endopterygota</taxon>
        <taxon>Hymenoptera</taxon>
        <taxon>Apocrita</taxon>
        <taxon>Ichneumonoidea</taxon>
        <taxon>Braconidae</taxon>
        <taxon>Opiinae</taxon>
        <taxon>Fopius</taxon>
    </lineage>
</organism>
<dbReference type="AlphaFoldDB" id="A0A0C9R7Y7"/>
<dbReference type="EMBL" id="GBYB01012504">
    <property type="protein sequence ID" value="JAG82271.1"/>
    <property type="molecule type" value="Transcribed_RNA"/>
</dbReference>
<protein>
    <submittedName>
        <fullName evidence="1">REC8_0 protein</fullName>
    </submittedName>
    <submittedName>
        <fullName evidence="2">REC8_1 protein</fullName>
    </submittedName>
</protein>
<evidence type="ECO:0000313" key="1">
    <source>
        <dbReference type="EMBL" id="JAG82271.1"/>
    </source>
</evidence>
<name>A0A0C9R7Y7_9HYME</name>
<proteinExistence type="predicted"/>
<dbReference type="EMBL" id="GBYB01012505">
    <property type="protein sequence ID" value="JAG82272.1"/>
    <property type="molecule type" value="Transcribed_RNA"/>
</dbReference>
<gene>
    <name evidence="1" type="primary">REC8_0</name>
    <name evidence="2" type="synonym">REC8_1</name>
    <name evidence="1" type="ORF">g.66018</name>
    <name evidence="2" type="ORF">g.66020</name>
</gene>
<sequence>MRNTNGNGKIQSTSERVLSPEYRRENLTSVTKICDETIIYLILQSKIPNPVTRNKSNYFSIRIDKGMMECCNVKSERSDSTNRQHIAGIITRILNRIHGDKNSIKVA</sequence>
<accession>A0A0C9R7Y7</accession>
<reference evidence="1" key="1">
    <citation type="submission" date="2015-01" db="EMBL/GenBank/DDBJ databases">
        <title>Transcriptome Assembly of Fopius arisanus.</title>
        <authorList>
            <person name="Geib S."/>
        </authorList>
    </citation>
    <scope>NUCLEOTIDE SEQUENCE</scope>
</reference>
<evidence type="ECO:0000313" key="2">
    <source>
        <dbReference type="EMBL" id="JAG82272.1"/>
    </source>
</evidence>